<name>A0AAN6TE13_9PEZI</name>
<dbReference type="GeneID" id="89943530"/>
<gene>
    <name evidence="2" type="ORF">N656DRAFT_92902</name>
</gene>
<keyword evidence="3" id="KW-1185">Reference proteome</keyword>
<proteinExistence type="predicted"/>
<organism evidence="2 3">
    <name type="scientific">Canariomyces notabilis</name>
    <dbReference type="NCBI Taxonomy" id="2074819"/>
    <lineage>
        <taxon>Eukaryota</taxon>
        <taxon>Fungi</taxon>
        <taxon>Dikarya</taxon>
        <taxon>Ascomycota</taxon>
        <taxon>Pezizomycotina</taxon>
        <taxon>Sordariomycetes</taxon>
        <taxon>Sordariomycetidae</taxon>
        <taxon>Sordariales</taxon>
        <taxon>Chaetomiaceae</taxon>
        <taxon>Canariomyces</taxon>
    </lineage>
</organism>
<dbReference type="AlphaFoldDB" id="A0AAN6TE13"/>
<dbReference type="Proteomes" id="UP001302812">
    <property type="component" value="Unassembled WGS sequence"/>
</dbReference>
<dbReference type="EMBL" id="MU853342">
    <property type="protein sequence ID" value="KAK4112501.1"/>
    <property type="molecule type" value="Genomic_DNA"/>
</dbReference>
<evidence type="ECO:0000313" key="2">
    <source>
        <dbReference type="EMBL" id="KAK4112501.1"/>
    </source>
</evidence>
<accession>A0AAN6TE13</accession>
<reference evidence="2" key="2">
    <citation type="submission" date="2023-05" db="EMBL/GenBank/DDBJ databases">
        <authorList>
            <consortium name="Lawrence Berkeley National Laboratory"/>
            <person name="Steindorff A."/>
            <person name="Hensen N."/>
            <person name="Bonometti L."/>
            <person name="Westerberg I."/>
            <person name="Brannstrom I.O."/>
            <person name="Guillou S."/>
            <person name="Cros-Aarteil S."/>
            <person name="Calhoun S."/>
            <person name="Haridas S."/>
            <person name="Kuo A."/>
            <person name="Mondo S."/>
            <person name="Pangilinan J."/>
            <person name="Riley R."/>
            <person name="Labutti K."/>
            <person name="Andreopoulos B."/>
            <person name="Lipzen A."/>
            <person name="Chen C."/>
            <person name="Yanf M."/>
            <person name="Daum C."/>
            <person name="Ng V."/>
            <person name="Clum A."/>
            <person name="Ohm R."/>
            <person name="Martin F."/>
            <person name="Silar P."/>
            <person name="Natvig D."/>
            <person name="Lalanne C."/>
            <person name="Gautier V."/>
            <person name="Ament-Velasquez S.L."/>
            <person name="Kruys A."/>
            <person name="Hutchinson M.I."/>
            <person name="Powell A.J."/>
            <person name="Barry K."/>
            <person name="Miller A.N."/>
            <person name="Grigoriev I.V."/>
            <person name="Debuchy R."/>
            <person name="Gladieux P."/>
            <person name="Thoren M.H."/>
            <person name="Johannesson H."/>
        </authorList>
    </citation>
    <scope>NUCLEOTIDE SEQUENCE</scope>
    <source>
        <strain evidence="2">CBS 508.74</strain>
    </source>
</reference>
<dbReference type="RefSeq" id="XP_064670071.1">
    <property type="nucleotide sequence ID" value="XM_064819404.1"/>
</dbReference>
<evidence type="ECO:0000256" key="1">
    <source>
        <dbReference type="SAM" id="MobiDB-lite"/>
    </source>
</evidence>
<evidence type="ECO:0000313" key="3">
    <source>
        <dbReference type="Proteomes" id="UP001302812"/>
    </source>
</evidence>
<protein>
    <submittedName>
        <fullName evidence="2">Uncharacterized protein</fullName>
    </submittedName>
</protein>
<comment type="caution">
    <text evidence="2">The sequence shown here is derived from an EMBL/GenBank/DDBJ whole genome shotgun (WGS) entry which is preliminary data.</text>
</comment>
<reference evidence="2" key="1">
    <citation type="journal article" date="2023" name="Mol. Phylogenet. Evol.">
        <title>Genome-scale phylogeny and comparative genomics of the fungal order Sordariales.</title>
        <authorList>
            <person name="Hensen N."/>
            <person name="Bonometti L."/>
            <person name="Westerberg I."/>
            <person name="Brannstrom I.O."/>
            <person name="Guillou S."/>
            <person name="Cros-Aarteil S."/>
            <person name="Calhoun S."/>
            <person name="Haridas S."/>
            <person name="Kuo A."/>
            <person name="Mondo S."/>
            <person name="Pangilinan J."/>
            <person name="Riley R."/>
            <person name="LaButti K."/>
            <person name="Andreopoulos B."/>
            <person name="Lipzen A."/>
            <person name="Chen C."/>
            <person name="Yan M."/>
            <person name="Daum C."/>
            <person name="Ng V."/>
            <person name="Clum A."/>
            <person name="Steindorff A."/>
            <person name="Ohm R.A."/>
            <person name="Martin F."/>
            <person name="Silar P."/>
            <person name="Natvig D.O."/>
            <person name="Lalanne C."/>
            <person name="Gautier V."/>
            <person name="Ament-Velasquez S.L."/>
            <person name="Kruys A."/>
            <person name="Hutchinson M.I."/>
            <person name="Powell A.J."/>
            <person name="Barry K."/>
            <person name="Miller A.N."/>
            <person name="Grigoriev I.V."/>
            <person name="Debuchy R."/>
            <person name="Gladieux P."/>
            <person name="Hiltunen Thoren M."/>
            <person name="Johannesson H."/>
        </authorList>
    </citation>
    <scope>NUCLEOTIDE SEQUENCE</scope>
    <source>
        <strain evidence="2">CBS 508.74</strain>
    </source>
</reference>
<sequence length="161" mass="17996">MIAGCNSRVSRRTNTSLKLPGRPTRQSLSCIGRHAPPSCRLSRSWLSRRASSARFPTTRYKFSSDSSFRSRSVRRHSLTGCANIQSIPTISYLIWILENERLDGDLTFVRRRRPACCLHGKLGVPIQRRCQRRVLGEAGSCEVLTHGNLIQSTASILAPTS</sequence>
<feature type="region of interest" description="Disordered" evidence="1">
    <location>
        <begin position="1"/>
        <end position="26"/>
    </location>
</feature>